<gene>
    <name evidence="1" type="ORF">C4F49_09825</name>
</gene>
<evidence type="ECO:0000313" key="1">
    <source>
        <dbReference type="EMBL" id="MBE8713978.1"/>
    </source>
</evidence>
<dbReference type="InterPro" id="IPR025366">
    <property type="entry name" value="DUF4270"/>
</dbReference>
<comment type="caution">
    <text evidence="1">The sequence shown here is derived from an EMBL/GenBank/DDBJ whole genome shotgun (WGS) entry which is preliminary data.</text>
</comment>
<proteinExistence type="predicted"/>
<reference evidence="1" key="1">
    <citation type="submission" date="2018-02" db="EMBL/GenBank/DDBJ databases">
        <authorList>
            <person name="Vasarhelyi B.M."/>
            <person name="Deshmukh S."/>
            <person name="Balint B."/>
            <person name="Kukolya J."/>
        </authorList>
    </citation>
    <scope>NUCLEOTIDE SEQUENCE</scope>
    <source>
        <strain evidence="1">KB22</strain>
    </source>
</reference>
<dbReference type="AlphaFoldDB" id="A0A928UW03"/>
<dbReference type="Pfam" id="PF14092">
    <property type="entry name" value="DUF4270"/>
    <property type="match status" value="1"/>
</dbReference>
<organism evidence="1 2">
    <name type="scientific">Sphingobacterium hungaricum</name>
    <dbReference type="NCBI Taxonomy" id="2082723"/>
    <lineage>
        <taxon>Bacteria</taxon>
        <taxon>Pseudomonadati</taxon>
        <taxon>Bacteroidota</taxon>
        <taxon>Sphingobacteriia</taxon>
        <taxon>Sphingobacteriales</taxon>
        <taxon>Sphingobacteriaceae</taxon>
        <taxon>Sphingobacterium</taxon>
    </lineage>
</organism>
<protein>
    <recommendedName>
        <fullName evidence="3">DUF4270 domain-containing protein</fullName>
    </recommendedName>
</protein>
<sequence length="454" mass="50573">MIQFYKGKLILILFPVFIALFTACDKDMSVFLDRNSNDALNVSIIDSMAVTTSTYQLDYMPGANTGVVLVGKTSQAEIGSVKSTAYFELGLQNYVAGIPENAVFDSVNMVLRPHSTRYYYGDTTVTNKFSVHQVTKRFETTDITTGIDAANAPVFVTGPTIFNNTVYPYDATPLGTKSFRPRIKSMDSLDIRLDQTFGTTFFDFMRTTDIKTTNTDFFLDYLNGIALVPDENNKALVAFSDTVQIRFNYSYINSAGFKVTDYKLLNLGNRTYQYNNFEYDRTGTPFEALNGTKKELTLTETNGKLFFQAGTGVVTKITLKSLQDLMRESNIAINKAELIIETSSAYDGNYPASTTAMLFVANSNNIPIYYLTAPYSTSIQQAVFTAGNQTGKNNTYTFDLIEYTKSITTDAYYDTSLFLSVMSPGLFNSTNASVIATQNNAPKIKLNIIYTKFQ</sequence>
<dbReference type="RefSeq" id="WP_196934123.1">
    <property type="nucleotide sequence ID" value="NZ_MU158697.1"/>
</dbReference>
<dbReference type="EMBL" id="PRDK01000005">
    <property type="protein sequence ID" value="MBE8713978.1"/>
    <property type="molecule type" value="Genomic_DNA"/>
</dbReference>
<dbReference type="PROSITE" id="PS51257">
    <property type="entry name" value="PROKAR_LIPOPROTEIN"/>
    <property type="match status" value="1"/>
</dbReference>
<dbReference type="Proteomes" id="UP000616201">
    <property type="component" value="Unassembled WGS sequence"/>
</dbReference>
<name>A0A928UW03_9SPHI</name>
<keyword evidence="2" id="KW-1185">Reference proteome</keyword>
<evidence type="ECO:0000313" key="2">
    <source>
        <dbReference type="Proteomes" id="UP000616201"/>
    </source>
</evidence>
<evidence type="ECO:0008006" key="3">
    <source>
        <dbReference type="Google" id="ProtNLM"/>
    </source>
</evidence>
<accession>A0A928UW03</accession>